<feature type="transmembrane region" description="Helical" evidence="6">
    <location>
        <begin position="6"/>
        <end position="29"/>
    </location>
</feature>
<dbReference type="GO" id="GO:0016020">
    <property type="term" value="C:membrane"/>
    <property type="evidence" value="ECO:0007669"/>
    <property type="project" value="UniProtKB-SubCell"/>
</dbReference>
<dbReference type="AlphaFoldDB" id="A0A0P6XIQ5"/>
<evidence type="ECO:0000259" key="7">
    <source>
        <dbReference type="Pfam" id="PF02683"/>
    </source>
</evidence>
<evidence type="ECO:0000313" key="8">
    <source>
        <dbReference type="EMBL" id="KPL75425.1"/>
    </source>
</evidence>
<evidence type="ECO:0000256" key="6">
    <source>
        <dbReference type="SAM" id="Phobius"/>
    </source>
</evidence>
<evidence type="ECO:0000256" key="5">
    <source>
        <dbReference type="ARBA" id="ARBA00023136"/>
    </source>
</evidence>
<feature type="transmembrane region" description="Helical" evidence="6">
    <location>
        <begin position="41"/>
        <end position="69"/>
    </location>
</feature>
<feature type="domain" description="Cytochrome C biogenesis protein transmembrane" evidence="7">
    <location>
        <begin position="3"/>
        <end position="204"/>
    </location>
</feature>
<keyword evidence="4 6" id="KW-1133">Transmembrane helix</keyword>
<dbReference type="Pfam" id="PF02683">
    <property type="entry name" value="DsbD_TM"/>
    <property type="match status" value="1"/>
</dbReference>
<evidence type="ECO:0000313" key="9">
    <source>
        <dbReference type="Proteomes" id="UP000050514"/>
    </source>
</evidence>
<accession>A0A0P6XIQ5</accession>
<keyword evidence="9" id="KW-1185">Reference proteome</keyword>
<keyword evidence="3 6" id="KW-0812">Transmembrane</keyword>
<gene>
    <name evidence="8" type="ORF">AC812_09130</name>
</gene>
<dbReference type="InterPro" id="IPR003834">
    <property type="entry name" value="Cyt_c_assmbl_TM_dom"/>
</dbReference>
<comment type="caution">
    <text evidence="8">The sequence shown here is derived from an EMBL/GenBank/DDBJ whole genome shotgun (WGS) entry which is preliminary data.</text>
</comment>
<evidence type="ECO:0000256" key="2">
    <source>
        <dbReference type="ARBA" id="ARBA00006143"/>
    </source>
</evidence>
<dbReference type="InterPro" id="IPR051790">
    <property type="entry name" value="Cytochrome_c-biogenesis_DsbD"/>
</dbReference>
<dbReference type="EMBL" id="LGHJ01000014">
    <property type="protein sequence ID" value="KPL75425.1"/>
    <property type="molecule type" value="Genomic_DNA"/>
</dbReference>
<feature type="transmembrane region" description="Helical" evidence="6">
    <location>
        <begin position="116"/>
        <end position="143"/>
    </location>
</feature>
<reference evidence="8 9" key="1">
    <citation type="submission" date="2015-07" db="EMBL/GenBank/DDBJ databases">
        <title>Draft genome of Bellilinea caldifistulae DSM 17877.</title>
        <authorList>
            <person name="Hemp J."/>
            <person name="Ward L.M."/>
            <person name="Pace L.A."/>
            <person name="Fischer W.W."/>
        </authorList>
    </citation>
    <scope>NUCLEOTIDE SEQUENCE [LARGE SCALE GENOMIC DNA]</scope>
    <source>
        <strain evidence="8 9">GOMI-1</strain>
    </source>
</reference>
<dbReference type="Proteomes" id="UP000050514">
    <property type="component" value="Unassembled WGS sequence"/>
</dbReference>
<dbReference type="RefSeq" id="WP_061914110.1">
    <property type="nucleotide sequence ID" value="NZ_DF967971.1"/>
</dbReference>
<comment type="similarity">
    <text evidence="2">Belongs to the DsbD family.</text>
</comment>
<feature type="transmembrane region" description="Helical" evidence="6">
    <location>
        <begin position="194"/>
        <end position="214"/>
    </location>
</feature>
<proteinExistence type="inferred from homology"/>
<protein>
    <recommendedName>
        <fullName evidence="7">Cytochrome C biogenesis protein transmembrane domain-containing protein</fullName>
    </recommendedName>
</protein>
<evidence type="ECO:0000256" key="4">
    <source>
        <dbReference type="ARBA" id="ARBA00022989"/>
    </source>
</evidence>
<dbReference type="PANTHER" id="PTHR31272">
    <property type="entry name" value="CYTOCHROME C-TYPE BIOGENESIS PROTEIN HI_1454-RELATED"/>
    <property type="match status" value="1"/>
</dbReference>
<comment type="subcellular location">
    <subcellularLocation>
        <location evidence="1">Membrane</location>
        <topology evidence="1">Multi-pass membrane protein</topology>
    </subcellularLocation>
</comment>
<organism evidence="8 9">
    <name type="scientific">Bellilinea caldifistulae</name>
    <dbReference type="NCBI Taxonomy" id="360411"/>
    <lineage>
        <taxon>Bacteria</taxon>
        <taxon>Bacillati</taxon>
        <taxon>Chloroflexota</taxon>
        <taxon>Anaerolineae</taxon>
        <taxon>Anaerolineales</taxon>
        <taxon>Anaerolineaceae</taxon>
        <taxon>Bellilinea</taxon>
    </lineage>
</organism>
<keyword evidence="5 6" id="KW-0472">Membrane</keyword>
<evidence type="ECO:0000256" key="3">
    <source>
        <dbReference type="ARBA" id="ARBA00022692"/>
    </source>
</evidence>
<feature type="transmembrane region" description="Helical" evidence="6">
    <location>
        <begin position="75"/>
        <end position="95"/>
    </location>
</feature>
<feature type="transmembrane region" description="Helical" evidence="6">
    <location>
        <begin position="155"/>
        <end position="173"/>
    </location>
</feature>
<evidence type="ECO:0000256" key="1">
    <source>
        <dbReference type="ARBA" id="ARBA00004141"/>
    </source>
</evidence>
<dbReference type="GO" id="GO:0017004">
    <property type="term" value="P:cytochrome complex assembly"/>
    <property type="evidence" value="ECO:0007669"/>
    <property type="project" value="InterPro"/>
</dbReference>
<name>A0A0P6XIQ5_9CHLR</name>
<dbReference type="STRING" id="360411.AC812_09130"/>
<sequence length="222" mass="24212">MTSLTIGLLATTSPCVFPLYPGYLAYLSGGHEKLQESKGRFLLGFFVLCGVLSMMLAIGLLIALLAIPIGNALSLVIPLANGLIFLLGVLLLLNINPFKSLPMIRIPVLQNPYLNAFVYGLLYGPIALPCAGPLVVSVFALSLSAGELINRLSTFLWFGLGFGLPLLLLSFLAGAQQRWITRQFARYGNWVNRIGGIILITIAVVDLASNWELIRFTWSRFN</sequence>
<dbReference type="PANTHER" id="PTHR31272:SF9">
    <property type="entry name" value="BLL1027 PROTEIN"/>
    <property type="match status" value="1"/>
</dbReference>